<keyword evidence="1" id="KW-0732">Signal</keyword>
<reference evidence="2" key="2">
    <citation type="submission" date="2021-04" db="EMBL/GenBank/DDBJ databases">
        <authorList>
            <person name="Gilroy R."/>
        </authorList>
    </citation>
    <scope>NUCLEOTIDE SEQUENCE</scope>
    <source>
        <strain evidence="2">ChiHjej11B10-19426</strain>
    </source>
</reference>
<dbReference type="EMBL" id="DXCC01000031">
    <property type="protein sequence ID" value="HIZ15845.1"/>
    <property type="molecule type" value="Genomic_DNA"/>
</dbReference>
<dbReference type="Proteomes" id="UP000824014">
    <property type="component" value="Unassembled WGS sequence"/>
</dbReference>
<protein>
    <submittedName>
        <fullName evidence="2">OprO/OprP family phosphate-selective porin</fullName>
    </submittedName>
</protein>
<dbReference type="InterPro" id="IPR023614">
    <property type="entry name" value="Porin_dom_sf"/>
</dbReference>
<reference evidence="2" key="1">
    <citation type="journal article" date="2021" name="PeerJ">
        <title>Extensive microbial diversity within the chicken gut microbiome revealed by metagenomics and culture.</title>
        <authorList>
            <person name="Gilroy R."/>
            <person name="Ravi A."/>
            <person name="Getino M."/>
            <person name="Pursley I."/>
            <person name="Horton D.L."/>
            <person name="Alikhan N.F."/>
            <person name="Baker D."/>
            <person name="Gharbi K."/>
            <person name="Hall N."/>
            <person name="Watson M."/>
            <person name="Adriaenssens E.M."/>
            <person name="Foster-Nyarko E."/>
            <person name="Jarju S."/>
            <person name="Secka A."/>
            <person name="Antonio M."/>
            <person name="Oren A."/>
            <person name="Chaudhuri R.R."/>
            <person name="La Ragione R."/>
            <person name="Hildebrand F."/>
            <person name="Pallen M.J."/>
        </authorList>
    </citation>
    <scope>NUCLEOTIDE SEQUENCE</scope>
    <source>
        <strain evidence="2">ChiHjej11B10-19426</strain>
    </source>
</reference>
<dbReference type="AlphaFoldDB" id="A0A9D2DF09"/>
<evidence type="ECO:0000256" key="1">
    <source>
        <dbReference type="SAM" id="SignalP"/>
    </source>
</evidence>
<feature type="chain" id="PRO_5038498658" evidence="1">
    <location>
        <begin position="20"/>
        <end position="455"/>
    </location>
</feature>
<dbReference type="SUPFAM" id="SSF56935">
    <property type="entry name" value="Porins"/>
    <property type="match status" value="1"/>
</dbReference>
<dbReference type="Pfam" id="PF07396">
    <property type="entry name" value="Porin_O_P"/>
    <property type="match status" value="1"/>
</dbReference>
<feature type="signal peptide" evidence="1">
    <location>
        <begin position="1"/>
        <end position="19"/>
    </location>
</feature>
<proteinExistence type="predicted"/>
<dbReference type="Gene3D" id="2.40.160.10">
    <property type="entry name" value="Porin"/>
    <property type="match status" value="1"/>
</dbReference>
<accession>A0A9D2DF09</accession>
<comment type="caution">
    <text evidence="2">The sequence shown here is derived from an EMBL/GenBank/DDBJ whole genome shotgun (WGS) entry which is preliminary data.</text>
</comment>
<organism evidence="2 3">
    <name type="scientific">Candidatus Tidjanibacter faecipullorum</name>
    <dbReference type="NCBI Taxonomy" id="2838766"/>
    <lineage>
        <taxon>Bacteria</taxon>
        <taxon>Pseudomonadati</taxon>
        <taxon>Bacteroidota</taxon>
        <taxon>Bacteroidia</taxon>
        <taxon>Bacteroidales</taxon>
        <taxon>Rikenellaceae</taxon>
        <taxon>Tidjanibacter</taxon>
    </lineage>
</organism>
<dbReference type="InterPro" id="IPR010870">
    <property type="entry name" value="Porin_O/P"/>
</dbReference>
<gene>
    <name evidence="2" type="ORF">H9816_08085</name>
</gene>
<name>A0A9D2DF09_9BACT</name>
<evidence type="ECO:0000313" key="3">
    <source>
        <dbReference type="Proteomes" id="UP000824014"/>
    </source>
</evidence>
<sequence length="455" mass="52202">MKHLLPVCFCLALSLTANGQTRKETAYDDGSKKWPAKAYFQGGKLHFKSANDKFHLWFDNRIYIDGAYYDPTTDVSTLQSKPNKDLETDDGQFRFDNGFVIRRARFAVKATLYERWFAELDLDFAYNEVEIKDMFLGYQFNDRFSIKAGNFKEPMSMERMTSSKYLTSMERPMVIDMFAGGRRLGVAATGWGKHWWASAGLFGREVDIIQKEKNRGSDGYGVSGRVAWSPILRDDWTLHIGGYASWRRPDATGTRDRMVEFRTFPESRVDRRRFVRAEIENVNNYAVLGLELAARWNKLLLYGEYVYTTLSRYGYENGSRVPLKNAVFNGWYVTASYMILGQNRQYAPEDAEFGPMNVRKKGGNLELAARVSTVNLNDFNDPTAYITGGKAINYSASLNWYPVRNVLVGLNYTFVDNDKYADDKGHITCNGRPLSQSLRNGLDFSVFQMRLMVSF</sequence>
<evidence type="ECO:0000313" key="2">
    <source>
        <dbReference type="EMBL" id="HIZ15845.1"/>
    </source>
</evidence>